<evidence type="ECO:0000313" key="2">
    <source>
        <dbReference type="Proteomes" id="UP000499080"/>
    </source>
</evidence>
<evidence type="ECO:0000313" key="1">
    <source>
        <dbReference type="EMBL" id="GBN34632.1"/>
    </source>
</evidence>
<gene>
    <name evidence="1" type="ORF">AVEN_150952_1</name>
</gene>
<proteinExistence type="predicted"/>
<feature type="non-terminal residue" evidence="1">
    <location>
        <position position="1"/>
    </location>
</feature>
<protein>
    <submittedName>
        <fullName evidence="1">Uncharacterized protein</fullName>
    </submittedName>
</protein>
<keyword evidence="2" id="KW-1185">Reference proteome</keyword>
<dbReference type="Proteomes" id="UP000499080">
    <property type="component" value="Unassembled WGS sequence"/>
</dbReference>
<name>A0A4Y2N6V9_ARAVE</name>
<organism evidence="1 2">
    <name type="scientific">Araneus ventricosus</name>
    <name type="common">Orbweaver spider</name>
    <name type="synonym">Epeira ventricosa</name>
    <dbReference type="NCBI Taxonomy" id="182803"/>
    <lineage>
        <taxon>Eukaryota</taxon>
        <taxon>Metazoa</taxon>
        <taxon>Ecdysozoa</taxon>
        <taxon>Arthropoda</taxon>
        <taxon>Chelicerata</taxon>
        <taxon>Arachnida</taxon>
        <taxon>Araneae</taxon>
        <taxon>Araneomorphae</taxon>
        <taxon>Entelegynae</taxon>
        <taxon>Araneoidea</taxon>
        <taxon>Araneidae</taxon>
        <taxon>Araneus</taxon>
    </lineage>
</organism>
<accession>A0A4Y2N6V9</accession>
<comment type="caution">
    <text evidence="1">The sequence shown here is derived from an EMBL/GenBank/DDBJ whole genome shotgun (WGS) entry which is preliminary data.</text>
</comment>
<reference evidence="1 2" key="1">
    <citation type="journal article" date="2019" name="Sci. Rep.">
        <title>Orb-weaving spider Araneus ventricosus genome elucidates the spidroin gene catalogue.</title>
        <authorList>
            <person name="Kono N."/>
            <person name="Nakamura H."/>
            <person name="Ohtoshi R."/>
            <person name="Moran D.A.P."/>
            <person name="Shinohara A."/>
            <person name="Yoshida Y."/>
            <person name="Fujiwara M."/>
            <person name="Mori M."/>
            <person name="Tomita M."/>
            <person name="Arakawa K."/>
        </authorList>
    </citation>
    <scope>NUCLEOTIDE SEQUENCE [LARGE SCALE GENOMIC DNA]</scope>
</reference>
<sequence length="35" mass="3736">LFGQPVGVSAAAELYSKRVNGTRHTSFAITAQQET</sequence>
<dbReference type="EMBL" id="BGPR01207878">
    <property type="protein sequence ID" value="GBN34632.1"/>
    <property type="molecule type" value="Genomic_DNA"/>
</dbReference>
<dbReference type="AlphaFoldDB" id="A0A4Y2N6V9"/>